<accession>A0A8C9TBH1</accession>
<reference evidence="1" key="2">
    <citation type="submission" date="2025-08" db="UniProtKB">
        <authorList>
            <consortium name="Ensembl"/>
        </authorList>
    </citation>
    <scope>IDENTIFICATION</scope>
</reference>
<reference evidence="1 2" key="1">
    <citation type="submission" date="2019-04" db="EMBL/GenBank/DDBJ databases">
        <authorList>
            <consortium name="Wellcome Sanger Institute Data Sharing"/>
        </authorList>
    </citation>
    <scope>NUCLEOTIDE SEQUENCE [LARGE SCALE GENOMIC DNA]</scope>
</reference>
<keyword evidence="2" id="KW-1185">Reference proteome</keyword>
<evidence type="ECO:0000313" key="2">
    <source>
        <dbReference type="Proteomes" id="UP000694397"/>
    </source>
</evidence>
<dbReference type="Proteomes" id="UP000694397">
    <property type="component" value="Chromosome 18"/>
</dbReference>
<protein>
    <submittedName>
        <fullName evidence="1">Uncharacterized protein</fullName>
    </submittedName>
</protein>
<reference evidence="1" key="3">
    <citation type="submission" date="2025-09" db="UniProtKB">
        <authorList>
            <consortium name="Ensembl"/>
        </authorList>
    </citation>
    <scope>IDENTIFICATION</scope>
</reference>
<proteinExistence type="predicted"/>
<organism evidence="1 2">
    <name type="scientific">Scleropages formosus</name>
    <name type="common">Asian bonytongue</name>
    <name type="synonym">Osteoglossum formosum</name>
    <dbReference type="NCBI Taxonomy" id="113540"/>
    <lineage>
        <taxon>Eukaryota</taxon>
        <taxon>Metazoa</taxon>
        <taxon>Chordata</taxon>
        <taxon>Craniata</taxon>
        <taxon>Vertebrata</taxon>
        <taxon>Euteleostomi</taxon>
        <taxon>Actinopterygii</taxon>
        <taxon>Neopterygii</taxon>
        <taxon>Teleostei</taxon>
        <taxon>Osteoglossocephala</taxon>
        <taxon>Osteoglossomorpha</taxon>
        <taxon>Osteoglossiformes</taxon>
        <taxon>Osteoglossidae</taxon>
        <taxon>Scleropages</taxon>
    </lineage>
</organism>
<evidence type="ECO:0000313" key="1">
    <source>
        <dbReference type="Ensembl" id="ENSSFOP00015049780.1"/>
    </source>
</evidence>
<name>A0A8C9TBH1_SCLFO</name>
<sequence length="46" mass="5339">MLFFVGEGSLCYEQKGSKERNQEDEMSGPYIKRFVRQALDINVLVI</sequence>
<dbReference type="AlphaFoldDB" id="A0A8C9TBH1"/>
<dbReference type="Ensembl" id="ENSSFOT00015047187.1">
    <property type="protein sequence ID" value="ENSSFOP00015049780.1"/>
    <property type="gene ID" value="ENSSFOG00015029424.1"/>
</dbReference>